<name>A0AC61Y7Q0_9FLAO</name>
<organism evidence="1 2">
    <name type="scientific">Mesonia oceanica</name>
    <dbReference type="NCBI Taxonomy" id="2687242"/>
    <lineage>
        <taxon>Bacteria</taxon>
        <taxon>Pseudomonadati</taxon>
        <taxon>Bacteroidota</taxon>
        <taxon>Flavobacteriia</taxon>
        <taxon>Flavobacteriales</taxon>
        <taxon>Flavobacteriaceae</taxon>
        <taxon>Mesonia</taxon>
    </lineage>
</organism>
<comment type="caution">
    <text evidence="1">The sequence shown here is derived from an EMBL/GenBank/DDBJ whole genome shotgun (WGS) entry which is preliminary data.</text>
</comment>
<protein>
    <submittedName>
        <fullName evidence="1">Uncharacterized protein</fullName>
    </submittedName>
</protein>
<dbReference type="EMBL" id="CABVMM010000002">
    <property type="protein sequence ID" value="VVU99404.1"/>
    <property type="molecule type" value="Genomic_DNA"/>
</dbReference>
<keyword evidence="2" id="KW-1185">Reference proteome</keyword>
<accession>A0AC61Y7Q0</accession>
<proteinExistence type="predicted"/>
<sequence length="33" mass="3643">MTIWAVALGPEILVSESAQERNSNVSEKTTFFS</sequence>
<evidence type="ECO:0000313" key="2">
    <source>
        <dbReference type="Proteomes" id="UP000356253"/>
    </source>
</evidence>
<gene>
    <name evidence="1" type="ORF">FVB9532_00656</name>
</gene>
<evidence type="ECO:0000313" key="1">
    <source>
        <dbReference type="EMBL" id="VVU99404.1"/>
    </source>
</evidence>
<dbReference type="Proteomes" id="UP000356253">
    <property type="component" value="Unassembled WGS sequence"/>
</dbReference>
<reference evidence="1" key="1">
    <citation type="submission" date="2019-09" db="EMBL/GenBank/DDBJ databases">
        <authorList>
            <person name="Rodrigo-Torres L."/>
            <person name="Arahal R. D."/>
            <person name="Lucena T."/>
        </authorList>
    </citation>
    <scope>NUCLEOTIDE SEQUENCE</scope>
    <source>
        <strain evidence="1">ISS653</strain>
    </source>
</reference>